<name>A0A0D0D2C5_9AGAM</name>
<feature type="region of interest" description="Disordered" evidence="1">
    <location>
        <begin position="1"/>
        <end position="41"/>
    </location>
</feature>
<evidence type="ECO:0000313" key="3">
    <source>
        <dbReference type="Proteomes" id="UP000054538"/>
    </source>
</evidence>
<reference evidence="2 3" key="1">
    <citation type="submission" date="2014-04" db="EMBL/GenBank/DDBJ databases">
        <authorList>
            <consortium name="DOE Joint Genome Institute"/>
            <person name="Kuo A."/>
            <person name="Kohler A."/>
            <person name="Jargeat P."/>
            <person name="Nagy L.G."/>
            <person name="Floudas D."/>
            <person name="Copeland A."/>
            <person name="Barry K.W."/>
            <person name="Cichocki N."/>
            <person name="Veneault-Fourrey C."/>
            <person name="LaButti K."/>
            <person name="Lindquist E.A."/>
            <person name="Lipzen A."/>
            <person name="Lundell T."/>
            <person name="Morin E."/>
            <person name="Murat C."/>
            <person name="Sun H."/>
            <person name="Tunlid A."/>
            <person name="Henrissat B."/>
            <person name="Grigoriev I.V."/>
            <person name="Hibbett D.S."/>
            <person name="Martin F."/>
            <person name="Nordberg H.P."/>
            <person name="Cantor M.N."/>
            <person name="Hua S.X."/>
        </authorList>
    </citation>
    <scope>NUCLEOTIDE SEQUENCE [LARGE SCALE GENOMIC DNA]</scope>
    <source>
        <strain evidence="2 3">Ve08.2h10</strain>
    </source>
</reference>
<accession>A0A0D0D2C5</accession>
<dbReference type="EMBL" id="KN825489">
    <property type="protein sequence ID" value="KIK90652.1"/>
    <property type="molecule type" value="Genomic_DNA"/>
</dbReference>
<gene>
    <name evidence="2" type="ORF">PAXRUDRAFT_831522</name>
</gene>
<feature type="compositionally biased region" description="Low complexity" evidence="1">
    <location>
        <begin position="30"/>
        <end position="41"/>
    </location>
</feature>
<proteinExistence type="predicted"/>
<feature type="compositionally biased region" description="Acidic residues" evidence="1">
    <location>
        <begin position="333"/>
        <end position="346"/>
    </location>
</feature>
<reference evidence="3" key="2">
    <citation type="submission" date="2015-01" db="EMBL/GenBank/DDBJ databases">
        <title>Evolutionary Origins and Diversification of the Mycorrhizal Mutualists.</title>
        <authorList>
            <consortium name="DOE Joint Genome Institute"/>
            <consortium name="Mycorrhizal Genomics Consortium"/>
            <person name="Kohler A."/>
            <person name="Kuo A."/>
            <person name="Nagy L.G."/>
            <person name="Floudas D."/>
            <person name="Copeland A."/>
            <person name="Barry K.W."/>
            <person name="Cichocki N."/>
            <person name="Veneault-Fourrey C."/>
            <person name="LaButti K."/>
            <person name="Lindquist E.A."/>
            <person name="Lipzen A."/>
            <person name="Lundell T."/>
            <person name="Morin E."/>
            <person name="Murat C."/>
            <person name="Riley R."/>
            <person name="Ohm R."/>
            <person name="Sun H."/>
            <person name="Tunlid A."/>
            <person name="Henrissat B."/>
            <person name="Grigoriev I.V."/>
            <person name="Hibbett D.S."/>
            <person name="Martin F."/>
        </authorList>
    </citation>
    <scope>NUCLEOTIDE SEQUENCE [LARGE SCALE GENOMIC DNA]</scope>
    <source>
        <strain evidence="3">Ve08.2h10</strain>
    </source>
</reference>
<dbReference type="OrthoDB" id="2940229at2759"/>
<dbReference type="AlphaFoldDB" id="A0A0D0D2C5"/>
<organism evidence="2 3">
    <name type="scientific">Paxillus rubicundulus Ve08.2h10</name>
    <dbReference type="NCBI Taxonomy" id="930991"/>
    <lineage>
        <taxon>Eukaryota</taxon>
        <taxon>Fungi</taxon>
        <taxon>Dikarya</taxon>
        <taxon>Basidiomycota</taxon>
        <taxon>Agaricomycotina</taxon>
        <taxon>Agaricomycetes</taxon>
        <taxon>Agaricomycetidae</taxon>
        <taxon>Boletales</taxon>
        <taxon>Paxilineae</taxon>
        <taxon>Paxillaceae</taxon>
        <taxon>Paxillus</taxon>
    </lineage>
</organism>
<dbReference type="STRING" id="930991.A0A0D0D2C5"/>
<dbReference type="HOGENOM" id="CLU_019697_0_0_1"/>
<feature type="region of interest" description="Disordered" evidence="1">
    <location>
        <begin position="325"/>
        <end position="355"/>
    </location>
</feature>
<dbReference type="Proteomes" id="UP000054538">
    <property type="component" value="Unassembled WGS sequence"/>
</dbReference>
<keyword evidence="3" id="KW-1185">Reference proteome</keyword>
<protein>
    <submittedName>
        <fullName evidence="2">Uncharacterized protein</fullName>
    </submittedName>
</protein>
<evidence type="ECO:0000256" key="1">
    <source>
        <dbReference type="SAM" id="MobiDB-lite"/>
    </source>
</evidence>
<sequence length="440" mass="49375">MPAKRPLDVYDTPVSSTPPRGPKRRQLTGSLPPSSPSASSSAIYATPRMPGYTWIVPADSPTNPFGRICRLTQSTTLPRPTSFSKHLPLRLQLNHPRADGRDLDRDGIYRIVQVPLNYTLAHLRKLIEYVFIPATDAELIESYKLRRPSRRTSRVVSSSKGKRPELPPDPVGHLFEVQKRVVMGRPGEIKDAQTWVKASTVRDPYHYPGNESEDSLWLDDAHESEEWRWEAEEDFTLTKVWPKGGDLARGITYHHDAETHIHITVNTKKIQGRKGVGNKPYMFLASGSLSLSDPDGTLRMGSIETLRWNRIGAYEKYLKAEAEKERAARGDQAEDEDEDAEGELDPDMSSSTLPLYDFSSSPSIISSNPVTPFPTEPSLRRRVDYERKRLLKITKAGMKGSGISDDEEEVDELVGDVVVDPALEEKPSDWDPFGDEADVC</sequence>
<dbReference type="InParanoid" id="A0A0D0D2C5"/>
<feature type="region of interest" description="Disordered" evidence="1">
    <location>
        <begin position="151"/>
        <end position="170"/>
    </location>
</feature>
<evidence type="ECO:0000313" key="2">
    <source>
        <dbReference type="EMBL" id="KIK90652.1"/>
    </source>
</evidence>